<feature type="domain" description="Resolvase/invertase-type recombinase catalytic" evidence="1">
    <location>
        <begin position="17"/>
        <end position="165"/>
    </location>
</feature>
<dbReference type="Proteomes" id="UP000596035">
    <property type="component" value="Chromosome"/>
</dbReference>
<sequence length="517" mass="58982">MTVTDISREPQKPTIIRLAAYYRVSSKSADQLHSFAAQIRYYKDYERKNPQYKLVDVYADEGLSGTDMKKRDEQNRLIRDCKLGKIDRIITKSVSRFARNTQELLVALRSLKEMGVSIYFEEQGIDSDKMNMEMLVTFPGMAAQQESVNISDHLRRSYQMRMESGEFNCCAPAYGYDLVDGQLVVKVDEAAVIRRIFDLYLQGTGKQNIANILNAERVPRRYAQKKWYHSTVNYVINNERYMGDALLQKKFTTDTLPFRKKKNRGEKPQFYVENSNPPIVSREVYMAAQELQKLRNISYKCAGGYPLTGILRCPECGRSFRRLLLNSTAYWLCSGGAAGATDCKSRRVRENAVYDTFCLMVDKLSAHRQDLLVTLIHQLEMMQNRGGESQEKIRQIDKQIADLSAQNLVIARLHTNGVLNATDFAAQSSVISNKINALRLDRKKTLAEDKDDELIDTLKSLDDTFAEYVSGASFDQHLFEQIVQSITVVDNARLTFHLIGGLALTEQIPENARCRTA</sequence>
<evidence type="ECO:0000313" key="4">
    <source>
        <dbReference type="EMBL" id="QQR31207.1"/>
    </source>
</evidence>
<dbReference type="InterPro" id="IPR036162">
    <property type="entry name" value="Resolvase-like_N_sf"/>
</dbReference>
<name>A0A1Z2XU39_9FIRM</name>
<dbReference type="PANTHER" id="PTHR30461">
    <property type="entry name" value="DNA-INVERTASE FROM LAMBDOID PROPHAGE"/>
    <property type="match status" value="1"/>
</dbReference>
<dbReference type="Gene3D" id="3.90.1750.20">
    <property type="entry name" value="Putative Large Serine Recombinase, Chain B, Domain 2"/>
    <property type="match status" value="1"/>
</dbReference>
<dbReference type="PROSITE" id="PS51737">
    <property type="entry name" value="RECOMBINASE_DNA_BIND"/>
    <property type="match status" value="1"/>
</dbReference>
<evidence type="ECO:0000313" key="5">
    <source>
        <dbReference type="Proteomes" id="UP000196710"/>
    </source>
</evidence>
<dbReference type="InterPro" id="IPR050639">
    <property type="entry name" value="SSR_resolvase"/>
</dbReference>
<dbReference type="SUPFAM" id="SSF53041">
    <property type="entry name" value="Resolvase-like"/>
    <property type="match status" value="1"/>
</dbReference>
<dbReference type="Pfam" id="PF13408">
    <property type="entry name" value="Zn_ribbon_recom"/>
    <property type="match status" value="1"/>
</dbReference>
<reference evidence="3" key="1">
    <citation type="journal article" date="2017" name="Genome Announc.">
        <title>High-Quality Whole-Genome Sequences of the Oligo-Mouse-Microbiota Bacterial Community.</title>
        <authorList>
            <person name="Garzetti D."/>
            <person name="Brugiroux S."/>
            <person name="Bunk B."/>
            <person name="Pukall R."/>
            <person name="McCoy K.D."/>
            <person name="Macpherson A.J."/>
            <person name="Stecher B."/>
        </authorList>
    </citation>
    <scope>NUCLEOTIDE SEQUENCE</scope>
    <source>
        <strain evidence="3">KB18</strain>
    </source>
</reference>
<accession>A0A1Z2XU39</accession>
<evidence type="ECO:0000259" key="2">
    <source>
        <dbReference type="PROSITE" id="PS51737"/>
    </source>
</evidence>
<gene>
    <name evidence="3" type="ORF">ADH66_15525</name>
    <name evidence="4" type="ORF">I5Q82_05905</name>
</gene>
<dbReference type="EMBL" id="CP021422">
    <property type="protein sequence ID" value="ASB41940.1"/>
    <property type="molecule type" value="Genomic_DNA"/>
</dbReference>
<dbReference type="PANTHER" id="PTHR30461:SF23">
    <property type="entry name" value="DNA RECOMBINASE-RELATED"/>
    <property type="match status" value="1"/>
</dbReference>
<proteinExistence type="predicted"/>
<dbReference type="InterPro" id="IPR006119">
    <property type="entry name" value="Resolv_N"/>
</dbReference>
<dbReference type="EMBL" id="CP065321">
    <property type="protein sequence ID" value="QQR31207.1"/>
    <property type="molecule type" value="Genomic_DNA"/>
</dbReference>
<protein>
    <submittedName>
        <fullName evidence="4">Recombinase family protein</fullName>
    </submittedName>
</protein>
<evidence type="ECO:0000259" key="1">
    <source>
        <dbReference type="PROSITE" id="PS51736"/>
    </source>
</evidence>
<reference evidence="4 6" key="3">
    <citation type="submission" date="2020-11" db="EMBL/GenBank/DDBJ databases">
        <title>Closed and high quality bacterial genomes of the OMM12 community.</title>
        <authorList>
            <person name="Marbouty M."/>
            <person name="Lamy-Besnier Q."/>
            <person name="Debarbieux L."/>
            <person name="Koszul R."/>
        </authorList>
    </citation>
    <scope>NUCLEOTIDE SEQUENCE [LARGE SCALE GENOMIC DNA]</scope>
    <source>
        <strain evidence="4 6">KB18</strain>
    </source>
</reference>
<dbReference type="Gene3D" id="3.40.50.1390">
    <property type="entry name" value="Resolvase, N-terminal catalytic domain"/>
    <property type="match status" value="1"/>
</dbReference>
<keyword evidence="5" id="KW-1185">Reference proteome</keyword>
<dbReference type="CDD" id="cd00338">
    <property type="entry name" value="Ser_Recombinase"/>
    <property type="match status" value="1"/>
</dbReference>
<dbReference type="Pfam" id="PF00239">
    <property type="entry name" value="Resolvase"/>
    <property type="match status" value="1"/>
</dbReference>
<dbReference type="InterPro" id="IPR025827">
    <property type="entry name" value="Zn_ribbon_recom_dom"/>
</dbReference>
<reference evidence="5" key="2">
    <citation type="submission" date="2017-05" db="EMBL/GenBank/DDBJ databases">
        <title>Improved OligoMM genomes.</title>
        <authorList>
            <person name="Garzetti D."/>
        </authorList>
    </citation>
    <scope>NUCLEOTIDE SEQUENCE [LARGE SCALE GENOMIC DNA]</scope>
    <source>
        <strain evidence="5">KB18</strain>
    </source>
</reference>
<feature type="domain" description="Recombinase" evidence="2">
    <location>
        <begin position="173"/>
        <end position="298"/>
    </location>
</feature>
<evidence type="ECO:0000313" key="3">
    <source>
        <dbReference type="EMBL" id="ASB41940.1"/>
    </source>
</evidence>
<dbReference type="InterPro" id="IPR011109">
    <property type="entry name" value="DNA_bind_recombinase_dom"/>
</dbReference>
<dbReference type="PROSITE" id="PS51736">
    <property type="entry name" value="RECOMBINASES_3"/>
    <property type="match status" value="1"/>
</dbReference>
<dbReference type="RefSeq" id="WP_066538945.1">
    <property type="nucleotide sequence ID" value="NZ_CP021422.1"/>
</dbReference>
<dbReference type="GO" id="GO:0000150">
    <property type="term" value="F:DNA strand exchange activity"/>
    <property type="evidence" value="ECO:0007669"/>
    <property type="project" value="InterPro"/>
</dbReference>
<evidence type="ECO:0000313" key="6">
    <source>
        <dbReference type="Proteomes" id="UP000596035"/>
    </source>
</evidence>
<organism evidence="4 6">
    <name type="scientific">Acutalibacter muris</name>
    <dbReference type="NCBI Taxonomy" id="1796620"/>
    <lineage>
        <taxon>Bacteria</taxon>
        <taxon>Bacillati</taxon>
        <taxon>Bacillota</taxon>
        <taxon>Clostridia</taxon>
        <taxon>Eubacteriales</taxon>
        <taxon>Acutalibacteraceae</taxon>
        <taxon>Acutalibacter</taxon>
    </lineage>
</organism>
<dbReference type="KEGG" id="amur:ADH66_15525"/>
<dbReference type="Pfam" id="PF07508">
    <property type="entry name" value="Recombinase"/>
    <property type="match status" value="1"/>
</dbReference>
<dbReference type="InterPro" id="IPR038109">
    <property type="entry name" value="DNA_bind_recomb_sf"/>
</dbReference>
<dbReference type="SMART" id="SM00857">
    <property type="entry name" value="Resolvase"/>
    <property type="match status" value="1"/>
</dbReference>
<dbReference type="GO" id="GO:0003677">
    <property type="term" value="F:DNA binding"/>
    <property type="evidence" value="ECO:0007669"/>
    <property type="project" value="InterPro"/>
</dbReference>
<dbReference type="AlphaFoldDB" id="A0A1Z2XU39"/>
<dbReference type="Proteomes" id="UP000196710">
    <property type="component" value="Chromosome"/>
</dbReference>